<feature type="transmembrane region" description="Helical" evidence="1">
    <location>
        <begin position="86"/>
        <end position="109"/>
    </location>
</feature>
<evidence type="ECO:0000256" key="1">
    <source>
        <dbReference type="SAM" id="Phobius"/>
    </source>
</evidence>
<reference evidence="2 3" key="1">
    <citation type="submission" date="2020-08" db="EMBL/GenBank/DDBJ databases">
        <title>Genomic Encyclopedia of Type Strains, Phase IV (KMG-IV): sequencing the most valuable type-strain genomes for metagenomic binning, comparative biology and taxonomic classification.</title>
        <authorList>
            <person name="Goeker M."/>
        </authorList>
    </citation>
    <scope>NUCLEOTIDE SEQUENCE [LARGE SCALE GENOMIC DNA]</scope>
    <source>
        <strain evidence="2 3">DSM 7465</strain>
    </source>
</reference>
<evidence type="ECO:0000313" key="2">
    <source>
        <dbReference type="EMBL" id="MBB4642695.1"/>
    </source>
</evidence>
<sequence length="114" mass="11987">MGDKPMIERGSPTAILIGRWGAALCLVIGAVLIGRLIRNFPYLLPNRLPGLILYELGPALILAIAIGSAIVITRRSGPRLGIASRLALFALAALVAGTVVLAVEFGAVLQGQWF</sequence>
<comment type="caution">
    <text evidence="2">The sequence shown here is derived from an EMBL/GenBank/DDBJ whole genome shotgun (WGS) entry which is preliminary data.</text>
</comment>
<organism evidence="2 3">
    <name type="scientific">Rhizorhapis suberifaciens</name>
    <name type="common">corky root of lettuce</name>
    <dbReference type="NCBI Taxonomy" id="13656"/>
    <lineage>
        <taxon>Bacteria</taxon>
        <taxon>Pseudomonadati</taxon>
        <taxon>Pseudomonadota</taxon>
        <taxon>Alphaproteobacteria</taxon>
        <taxon>Sphingomonadales</taxon>
        <taxon>Sphingomonadaceae</taxon>
        <taxon>Rhizorhapis</taxon>
    </lineage>
</organism>
<keyword evidence="3" id="KW-1185">Reference proteome</keyword>
<evidence type="ECO:0000313" key="3">
    <source>
        <dbReference type="Proteomes" id="UP000575068"/>
    </source>
</evidence>
<protein>
    <submittedName>
        <fullName evidence="2">Uncharacterized protein</fullName>
    </submittedName>
</protein>
<feature type="transmembrane region" description="Helical" evidence="1">
    <location>
        <begin position="20"/>
        <end position="37"/>
    </location>
</feature>
<dbReference type="Proteomes" id="UP000575068">
    <property type="component" value="Unassembled WGS sequence"/>
</dbReference>
<feature type="transmembrane region" description="Helical" evidence="1">
    <location>
        <begin position="57"/>
        <end position="74"/>
    </location>
</feature>
<keyword evidence="1" id="KW-0472">Membrane</keyword>
<gene>
    <name evidence="2" type="ORF">HNQ99_003031</name>
</gene>
<keyword evidence="1" id="KW-0812">Transmembrane</keyword>
<accession>A0A840HX79</accession>
<dbReference type="EMBL" id="JACHOV010000013">
    <property type="protein sequence ID" value="MBB4642695.1"/>
    <property type="molecule type" value="Genomic_DNA"/>
</dbReference>
<proteinExistence type="predicted"/>
<keyword evidence="1" id="KW-1133">Transmembrane helix</keyword>
<dbReference type="RefSeq" id="WP_322790383.1">
    <property type="nucleotide sequence ID" value="NZ_JACHOV010000013.1"/>
</dbReference>
<name>A0A840HX79_9SPHN</name>
<dbReference type="AlphaFoldDB" id="A0A840HX79"/>